<gene>
    <name evidence="2" type="ORF">BJY22_005537</name>
</gene>
<proteinExistence type="predicted"/>
<organism evidence="2 3">
    <name type="scientific">Kribbella shirazensis</name>
    <dbReference type="NCBI Taxonomy" id="1105143"/>
    <lineage>
        <taxon>Bacteria</taxon>
        <taxon>Bacillati</taxon>
        <taxon>Actinomycetota</taxon>
        <taxon>Actinomycetes</taxon>
        <taxon>Propionibacteriales</taxon>
        <taxon>Kribbellaceae</taxon>
        <taxon>Kribbella</taxon>
    </lineage>
</organism>
<keyword evidence="3" id="KW-1185">Reference proteome</keyword>
<evidence type="ECO:0000313" key="2">
    <source>
        <dbReference type="EMBL" id="NIK59820.1"/>
    </source>
</evidence>
<accession>A0A7X5VEM3</accession>
<feature type="chain" id="PRO_5031196602" evidence="1">
    <location>
        <begin position="23"/>
        <end position="171"/>
    </location>
</feature>
<dbReference type="Proteomes" id="UP000555407">
    <property type="component" value="Unassembled WGS sequence"/>
</dbReference>
<dbReference type="AlphaFoldDB" id="A0A7X5VEM3"/>
<evidence type="ECO:0000313" key="3">
    <source>
        <dbReference type="Proteomes" id="UP000555407"/>
    </source>
</evidence>
<keyword evidence="1" id="KW-0732">Signal</keyword>
<dbReference type="EMBL" id="JAASRO010000001">
    <property type="protein sequence ID" value="NIK59820.1"/>
    <property type="molecule type" value="Genomic_DNA"/>
</dbReference>
<sequence length="171" mass="18585">MGTRLVLTSAATAVLMVGGVSAAAMAPKTGPAVKTGAEAAREKDCRATANSLPSSDNHIYLYTISNCENGHDAKDDSTADRDYGDGKGQIKDFDNRAGSLINHSDATVEFYTRTAYSDKGDRFCVRPGHYVTKLYMYGDGKDEAGNWSNSISSHRKVDPSKCKRFFGWRIN</sequence>
<feature type="signal peptide" evidence="1">
    <location>
        <begin position="1"/>
        <end position="22"/>
    </location>
</feature>
<name>A0A7X5VEM3_9ACTN</name>
<dbReference type="RefSeq" id="WP_167212214.1">
    <property type="nucleotide sequence ID" value="NZ_JAASRO010000001.1"/>
</dbReference>
<protein>
    <submittedName>
        <fullName evidence="2">Uncharacterized protein</fullName>
    </submittedName>
</protein>
<comment type="caution">
    <text evidence="2">The sequence shown here is derived from an EMBL/GenBank/DDBJ whole genome shotgun (WGS) entry which is preliminary data.</text>
</comment>
<reference evidence="2 3" key="1">
    <citation type="submission" date="2020-03" db="EMBL/GenBank/DDBJ databases">
        <title>Sequencing the genomes of 1000 actinobacteria strains.</title>
        <authorList>
            <person name="Klenk H.-P."/>
        </authorList>
    </citation>
    <scope>NUCLEOTIDE SEQUENCE [LARGE SCALE GENOMIC DNA]</scope>
    <source>
        <strain evidence="2 3">DSM 45490</strain>
    </source>
</reference>
<evidence type="ECO:0000256" key="1">
    <source>
        <dbReference type="SAM" id="SignalP"/>
    </source>
</evidence>